<dbReference type="PANTHER" id="PTHR11205">
    <property type="entry name" value="RIBOSOMAL PROTEIN S7"/>
    <property type="match status" value="1"/>
</dbReference>
<dbReference type="PROSITE" id="PS00052">
    <property type="entry name" value="RIBOSOMAL_S7"/>
    <property type="match status" value="1"/>
</dbReference>
<dbReference type="AlphaFoldDB" id="A0A382A903"/>
<dbReference type="GO" id="GO:0003735">
    <property type="term" value="F:structural constituent of ribosome"/>
    <property type="evidence" value="ECO:0007669"/>
    <property type="project" value="InterPro"/>
</dbReference>
<dbReference type="InterPro" id="IPR005717">
    <property type="entry name" value="Ribosomal_uS7_bac/org-type"/>
</dbReference>
<dbReference type="InterPro" id="IPR023798">
    <property type="entry name" value="Ribosomal_uS7_dom"/>
</dbReference>
<protein>
    <recommendedName>
        <fullName evidence="6">Small ribosomal subunit protein uS7 domain-containing protein</fullName>
    </recommendedName>
</protein>
<evidence type="ECO:0000313" key="7">
    <source>
        <dbReference type="EMBL" id="SVA97582.1"/>
    </source>
</evidence>
<gene>
    <name evidence="7" type="ORF">METZ01_LOCUS150436</name>
</gene>
<dbReference type="InterPro" id="IPR020606">
    <property type="entry name" value="Ribosomal_uS7_CS"/>
</dbReference>
<dbReference type="GO" id="GO:0015935">
    <property type="term" value="C:small ribosomal subunit"/>
    <property type="evidence" value="ECO:0007669"/>
    <property type="project" value="InterPro"/>
</dbReference>
<dbReference type="GO" id="GO:0006412">
    <property type="term" value="P:translation"/>
    <property type="evidence" value="ECO:0007669"/>
    <property type="project" value="InterPro"/>
</dbReference>
<keyword evidence="2" id="KW-0699">rRNA-binding</keyword>
<dbReference type="CDD" id="cd14869">
    <property type="entry name" value="uS7_Bacteria"/>
    <property type="match status" value="1"/>
</dbReference>
<name>A0A382A903_9ZZZZ</name>
<comment type="similarity">
    <text evidence="1">Belongs to the universal ribosomal protein uS7 family.</text>
</comment>
<reference evidence="7" key="1">
    <citation type="submission" date="2018-05" db="EMBL/GenBank/DDBJ databases">
        <authorList>
            <person name="Lanie J.A."/>
            <person name="Ng W.-L."/>
            <person name="Kazmierczak K.M."/>
            <person name="Andrzejewski T.M."/>
            <person name="Davidsen T.M."/>
            <person name="Wayne K.J."/>
            <person name="Tettelin H."/>
            <person name="Glass J.I."/>
            <person name="Rusch D."/>
            <person name="Podicherti R."/>
            <person name="Tsui H.-C.T."/>
            <person name="Winkler M.E."/>
        </authorList>
    </citation>
    <scope>NUCLEOTIDE SEQUENCE</scope>
</reference>
<feature type="domain" description="Small ribosomal subunit protein uS7" evidence="6">
    <location>
        <begin position="1"/>
        <end position="148"/>
    </location>
</feature>
<proteinExistence type="inferred from homology"/>
<evidence type="ECO:0000256" key="3">
    <source>
        <dbReference type="ARBA" id="ARBA00022884"/>
    </source>
</evidence>
<organism evidence="7">
    <name type="scientific">marine metagenome</name>
    <dbReference type="NCBI Taxonomy" id="408172"/>
    <lineage>
        <taxon>unclassified sequences</taxon>
        <taxon>metagenomes</taxon>
        <taxon>ecological metagenomes</taxon>
    </lineage>
</organism>
<dbReference type="GO" id="GO:0019843">
    <property type="term" value="F:rRNA binding"/>
    <property type="evidence" value="ECO:0007669"/>
    <property type="project" value="UniProtKB-KW"/>
</dbReference>
<evidence type="ECO:0000256" key="5">
    <source>
        <dbReference type="ARBA" id="ARBA00023274"/>
    </source>
</evidence>
<keyword evidence="5" id="KW-0687">Ribonucleoprotein</keyword>
<dbReference type="InterPro" id="IPR000235">
    <property type="entry name" value="Ribosomal_uS7"/>
</dbReference>
<dbReference type="EMBL" id="UINC01024269">
    <property type="protein sequence ID" value="SVA97582.1"/>
    <property type="molecule type" value="Genomic_DNA"/>
</dbReference>
<dbReference type="Gene3D" id="1.10.455.10">
    <property type="entry name" value="Ribosomal protein S7 domain"/>
    <property type="match status" value="1"/>
</dbReference>
<dbReference type="SUPFAM" id="SSF47973">
    <property type="entry name" value="Ribosomal protein S7"/>
    <property type="match status" value="1"/>
</dbReference>
<evidence type="ECO:0000256" key="1">
    <source>
        <dbReference type="ARBA" id="ARBA00007151"/>
    </source>
</evidence>
<dbReference type="NCBIfam" id="TIGR01029">
    <property type="entry name" value="rpsG_bact"/>
    <property type="match status" value="1"/>
</dbReference>
<dbReference type="PIRSF" id="PIRSF002122">
    <property type="entry name" value="RPS7p_RPS7a_RPS5e_RPS7o"/>
    <property type="match status" value="1"/>
</dbReference>
<sequence length="155" mass="17848">MRRRKAEQRVVPPDPQYNNVDLARFINRVMVKGKKTVAQRIVYLAMDIVEKQVSRPPLEIFQEALRNTTPLLQVKARRVGGATYQIPIEVPARRGSAMAMRWLITSSRARAGRPMHEKLAQEFLDASRGEGAAVKRREDLHRMADANKAFAHYRW</sequence>
<dbReference type="HAMAP" id="MF_00480_B">
    <property type="entry name" value="Ribosomal_uS7_B"/>
    <property type="match status" value="1"/>
</dbReference>
<dbReference type="Pfam" id="PF00177">
    <property type="entry name" value="Ribosomal_S7"/>
    <property type="match status" value="1"/>
</dbReference>
<evidence type="ECO:0000256" key="2">
    <source>
        <dbReference type="ARBA" id="ARBA00022730"/>
    </source>
</evidence>
<accession>A0A382A903</accession>
<evidence type="ECO:0000259" key="6">
    <source>
        <dbReference type="Pfam" id="PF00177"/>
    </source>
</evidence>
<dbReference type="FunFam" id="1.10.455.10:FF:000001">
    <property type="entry name" value="30S ribosomal protein S7"/>
    <property type="match status" value="1"/>
</dbReference>
<dbReference type="InterPro" id="IPR036823">
    <property type="entry name" value="Ribosomal_uS7_dom_sf"/>
</dbReference>
<keyword evidence="4" id="KW-0689">Ribosomal protein</keyword>
<keyword evidence="3" id="KW-0694">RNA-binding</keyword>
<evidence type="ECO:0000256" key="4">
    <source>
        <dbReference type="ARBA" id="ARBA00022980"/>
    </source>
</evidence>